<dbReference type="InterPro" id="IPR036390">
    <property type="entry name" value="WH_DNA-bd_sf"/>
</dbReference>
<accession>A0A1I0CUI9</accession>
<dbReference type="InterPro" id="IPR036388">
    <property type="entry name" value="WH-like_DNA-bd_sf"/>
</dbReference>
<dbReference type="Pfam" id="PF13412">
    <property type="entry name" value="HTH_24"/>
    <property type="match status" value="1"/>
</dbReference>
<dbReference type="InterPro" id="IPR000600">
    <property type="entry name" value="ROK"/>
</dbReference>
<dbReference type="PANTHER" id="PTHR18964">
    <property type="entry name" value="ROK (REPRESSOR, ORF, KINASE) FAMILY"/>
    <property type="match status" value="1"/>
</dbReference>
<evidence type="ECO:0000313" key="2">
    <source>
        <dbReference type="EMBL" id="SET22961.1"/>
    </source>
</evidence>
<dbReference type="AlphaFoldDB" id="A0A1I0CUI9"/>
<name>A0A1I0CUI9_9ACTN</name>
<evidence type="ECO:0000256" key="1">
    <source>
        <dbReference type="ARBA" id="ARBA00006479"/>
    </source>
</evidence>
<evidence type="ECO:0000313" key="3">
    <source>
        <dbReference type="Proteomes" id="UP000199361"/>
    </source>
</evidence>
<dbReference type="Gene3D" id="3.30.420.40">
    <property type="match status" value="2"/>
</dbReference>
<dbReference type="Pfam" id="PF00480">
    <property type="entry name" value="ROK"/>
    <property type="match status" value="1"/>
</dbReference>
<comment type="similarity">
    <text evidence="1">Belongs to the ROK (NagC/XylR) family.</text>
</comment>
<dbReference type="EMBL" id="FOHX01000002">
    <property type="protein sequence ID" value="SET22961.1"/>
    <property type="molecule type" value="Genomic_DNA"/>
</dbReference>
<dbReference type="STRING" id="568860.SAMN05421811_102446"/>
<dbReference type="InterPro" id="IPR043129">
    <property type="entry name" value="ATPase_NBD"/>
</dbReference>
<sequence>MGERISPVQDVRRHHLRLVLRSLRDDGVQPRADLARRLGLSATTMTKVVGQLLDEGLVAEGAVEGAGQRVGRPSTGIGIRADARHVIGVRVGAGAVELGLCDLRARVSRSASFAFDPAERPERVVARIAEEASLLAADLPDGRLLGVGVAAPGPVDGGHRRNVLSVNLGWRDVPFADLLEPALGVPAVVDHNVRAMALAESRYGATGGADPLLYVHVRTGVGAGLVIGGQPFRPGAYGVTELGHLRVREKGRTCACGATGCLETVVSEAYLAERLGRHSPDPLAELDDELLDEVADHLTTGLASVVNLLNPELILLGGIFRTAPEPVFDRVRAALRAKVFPVLRDMVRVERPTLGGDAGVVGGAAVALDSFLYER</sequence>
<keyword evidence="2" id="KW-0808">Transferase</keyword>
<proteinExistence type="inferred from homology"/>
<dbReference type="Proteomes" id="UP000199361">
    <property type="component" value="Unassembled WGS sequence"/>
</dbReference>
<organism evidence="2 3">
    <name type="scientific">Nonomuraea wenchangensis</name>
    <dbReference type="NCBI Taxonomy" id="568860"/>
    <lineage>
        <taxon>Bacteria</taxon>
        <taxon>Bacillati</taxon>
        <taxon>Actinomycetota</taxon>
        <taxon>Actinomycetes</taxon>
        <taxon>Streptosporangiales</taxon>
        <taxon>Streptosporangiaceae</taxon>
        <taxon>Nonomuraea</taxon>
    </lineage>
</organism>
<dbReference type="Gene3D" id="1.10.10.10">
    <property type="entry name" value="Winged helix-like DNA-binding domain superfamily/Winged helix DNA-binding domain"/>
    <property type="match status" value="1"/>
</dbReference>
<reference evidence="2 3" key="1">
    <citation type="submission" date="2016-10" db="EMBL/GenBank/DDBJ databases">
        <authorList>
            <person name="de Groot N.N."/>
        </authorList>
    </citation>
    <scope>NUCLEOTIDE SEQUENCE [LARGE SCALE GENOMIC DNA]</scope>
    <source>
        <strain evidence="2 3">CGMCC 4.5598</strain>
    </source>
</reference>
<dbReference type="SUPFAM" id="SSF53067">
    <property type="entry name" value="Actin-like ATPase domain"/>
    <property type="match status" value="1"/>
</dbReference>
<dbReference type="GO" id="GO:0016301">
    <property type="term" value="F:kinase activity"/>
    <property type="evidence" value="ECO:0007669"/>
    <property type="project" value="UniProtKB-KW"/>
</dbReference>
<keyword evidence="3" id="KW-1185">Reference proteome</keyword>
<protein>
    <submittedName>
        <fullName evidence="2">Sugar kinase of the NBD/HSP70 family, may contain an N-terminal HTH domain</fullName>
    </submittedName>
</protein>
<dbReference type="SUPFAM" id="SSF46785">
    <property type="entry name" value="Winged helix' DNA-binding domain"/>
    <property type="match status" value="1"/>
</dbReference>
<keyword evidence="2" id="KW-0418">Kinase</keyword>
<dbReference type="RefSeq" id="WP_218155687.1">
    <property type="nucleotide sequence ID" value="NZ_FOHX01000002.1"/>
</dbReference>
<dbReference type="PANTHER" id="PTHR18964:SF149">
    <property type="entry name" value="BIFUNCTIONAL UDP-N-ACETYLGLUCOSAMINE 2-EPIMERASE_N-ACETYLMANNOSAMINE KINASE"/>
    <property type="match status" value="1"/>
</dbReference>
<gene>
    <name evidence="2" type="ORF">SAMN05421811_102446</name>
</gene>